<proteinExistence type="predicted"/>
<evidence type="ECO:0000313" key="1">
    <source>
        <dbReference type="EMBL" id="CAK0846993.1"/>
    </source>
</evidence>
<comment type="caution">
    <text evidence="1">The sequence shown here is derived from an EMBL/GenBank/DDBJ whole genome shotgun (WGS) entry which is preliminary data.</text>
</comment>
<dbReference type="Proteomes" id="UP001189429">
    <property type="component" value="Unassembled WGS sequence"/>
</dbReference>
<evidence type="ECO:0000313" key="2">
    <source>
        <dbReference type="Proteomes" id="UP001189429"/>
    </source>
</evidence>
<dbReference type="EMBL" id="CAUYUJ010014861">
    <property type="protein sequence ID" value="CAK0846993.1"/>
    <property type="molecule type" value="Genomic_DNA"/>
</dbReference>
<accession>A0ABN9TP82</accession>
<protein>
    <submittedName>
        <fullName evidence="1">Uncharacterized protein</fullName>
    </submittedName>
</protein>
<gene>
    <name evidence="1" type="ORF">PCOR1329_LOCUS40335</name>
</gene>
<sequence length="135" mass="14769">MAARLGTWGRLDLPVSIGNVGGTFTSGGAWRFMVRAFATSDGSVGKLIVQRVRQRVDRCSGSHSRRLGVTIRTLQRDMLTGVMNGSVGTKCAIRWLSKLTKKADDLVQFAALAGAEWDVVRVRRRLAVKTTHKQG</sequence>
<name>A0ABN9TP82_9DINO</name>
<keyword evidence="2" id="KW-1185">Reference proteome</keyword>
<organism evidence="1 2">
    <name type="scientific">Prorocentrum cordatum</name>
    <dbReference type="NCBI Taxonomy" id="2364126"/>
    <lineage>
        <taxon>Eukaryota</taxon>
        <taxon>Sar</taxon>
        <taxon>Alveolata</taxon>
        <taxon>Dinophyceae</taxon>
        <taxon>Prorocentrales</taxon>
        <taxon>Prorocentraceae</taxon>
        <taxon>Prorocentrum</taxon>
    </lineage>
</organism>
<reference evidence="1" key="1">
    <citation type="submission" date="2023-10" db="EMBL/GenBank/DDBJ databases">
        <authorList>
            <person name="Chen Y."/>
            <person name="Shah S."/>
            <person name="Dougan E. K."/>
            <person name="Thang M."/>
            <person name="Chan C."/>
        </authorList>
    </citation>
    <scope>NUCLEOTIDE SEQUENCE [LARGE SCALE GENOMIC DNA]</scope>
</reference>